<gene>
    <name evidence="3" type="ORF">CLCR_09062</name>
</gene>
<feature type="transmembrane region" description="Helical" evidence="2">
    <location>
        <begin position="47"/>
        <end position="67"/>
    </location>
</feature>
<feature type="region of interest" description="Disordered" evidence="1">
    <location>
        <begin position="1"/>
        <end position="31"/>
    </location>
</feature>
<proteinExistence type="predicted"/>
<reference evidence="4" key="1">
    <citation type="submission" date="2015-07" db="EMBL/GenBank/DDBJ databases">
        <authorList>
            <person name="Teixeira M.M."/>
            <person name="Souza R.C."/>
            <person name="Almeida L.G."/>
            <person name="Vicente V.A."/>
            <person name="de Hoog S."/>
            <person name="Bocca A.L."/>
            <person name="de Almeida S.R."/>
            <person name="Vasconcelos A.T."/>
            <person name="Felipe M.S."/>
        </authorList>
    </citation>
    <scope>NUCLEOTIDE SEQUENCE [LARGE SCALE GENOMIC DNA]</scope>
    <source>
        <strain evidence="4">KSF</strain>
    </source>
</reference>
<keyword evidence="2" id="KW-0472">Membrane</keyword>
<dbReference type="EMBL" id="LGRB01000009">
    <property type="protein sequence ID" value="OCT51611.1"/>
    <property type="molecule type" value="Genomic_DNA"/>
</dbReference>
<feature type="compositionally biased region" description="Acidic residues" evidence="1">
    <location>
        <begin position="15"/>
        <end position="30"/>
    </location>
</feature>
<feature type="transmembrane region" description="Helical" evidence="2">
    <location>
        <begin position="140"/>
        <end position="160"/>
    </location>
</feature>
<feature type="transmembrane region" description="Helical" evidence="2">
    <location>
        <begin position="74"/>
        <end position="96"/>
    </location>
</feature>
<evidence type="ECO:0000313" key="3">
    <source>
        <dbReference type="EMBL" id="OCT51611.1"/>
    </source>
</evidence>
<feature type="compositionally biased region" description="Basic residues" evidence="1">
    <location>
        <begin position="1"/>
        <end position="10"/>
    </location>
</feature>
<dbReference type="eggNOG" id="ENOG502S3VI">
    <property type="taxonomic scope" value="Eukaryota"/>
</dbReference>
<evidence type="ECO:0000256" key="1">
    <source>
        <dbReference type="SAM" id="MobiDB-lite"/>
    </source>
</evidence>
<organism evidence="3 4">
    <name type="scientific">Cladophialophora carrionii</name>
    <dbReference type="NCBI Taxonomy" id="86049"/>
    <lineage>
        <taxon>Eukaryota</taxon>
        <taxon>Fungi</taxon>
        <taxon>Dikarya</taxon>
        <taxon>Ascomycota</taxon>
        <taxon>Pezizomycotina</taxon>
        <taxon>Eurotiomycetes</taxon>
        <taxon>Chaetothyriomycetidae</taxon>
        <taxon>Chaetothyriales</taxon>
        <taxon>Herpotrichiellaceae</taxon>
        <taxon>Cladophialophora</taxon>
    </lineage>
</organism>
<feature type="transmembrane region" description="Helical" evidence="2">
    <location>
        <begin position="169"/>
        <end position="186"/>
    </location>
</feature>
<dbReference type="VEuPathDB" id="FungiDB:G647_06487"/>
<comment type="caution">
    <text evidence="3">The sequence shown here is derived from an EMBL/GenBank/DDBJ whole genome shotgun (WGS) entry which is preliminary data.</text>
</comment>
<evidence type="ECO:0000256" key="2">
    <source>
        <dbReference type="SAM" id="Phobius"/>
    </source>
</evidence>
<keyword evidence="2" id="KW-0812">Transmembrane</keyword>
<name>A0A1C1CSZ0_9EURO</name>
<keyword evidence="4" id="KW-1185">Reference proteome</keyword>
<accession>A0A1C1CSZ0</accession>
<dbReference type="AlphaFoldDB" id="A0A1C1CSZ0"/>
<dbReference type="Proteomes" id="UP000094526">
    <property type="component" value="Unassembled WGS sequence"/>
</dbReference>
<dbReference type="VEuPathDB" id="FungiDB:CLCR_09062"/>
<sequence>MDSTRLRKAFKYPSDDDGDGSQEAMDEEEQEHLLQNLQASETSTNEIYTTVFTCLPLVILMPFLWYLSRSTSGTMVLLCLLGITSLISSAYIMYMVPVSTPLGSLSNLPRIASSAQQRRNYSSSQTSFLLTSDQSPINQYLPYLNAFICALLFLASWGYWSRSDVPEGLWLFLLLPGVVFGMVFMAKRSMAEIETGLSELRGMRYQYKGA</sequence>
<dbReference type="OrthoDB" id="3358048at2759"/>
<protein>
    <submittedName>
        <fullName evidence="3">Uncharacterized protein</fullName>
    </submittedName>
</protein>
<keyword evidence="2" id="KW-1133">Transmembrane helix</keyword>
<evidence type="ECO:0000313" key="4">
    <source>
        <dbReference type="Proteomes" id="UP000094526"/>
    </source>
</evidence>